<organism evidence="9 10">
    <name type="scientific">Pegethrix bostrychoides GSE-TBD4-15B</name>
    <dbReference type="NCBI Taxonomy" id="2839662"/>
    <lineage>
        <taxon>Bacteria</taxon>
        <taxon>Bacillati</taxon>
        <taxon>Cyanobacteriota</taxon>
        <taxon>Cyanophyceae</taxon>
        <taxon>Oculatellales</taxon>
        <taxon>Oculatellaceae</taxon>
        <taxon>Pegethrix</taxon>
    </lineage>
</organism>
<evidence type="ECO:0000256" key="3">
    <source>
        <dbReference type="ARBA" id="ARBA00022763"/>
    </source>
</evidence>
<evidence type="ECO:0000256" key="1">
    <source>
        <dbReference type="ARBA" id="ARBA00007452"/>
    </source>
</evidence>
<dbReference type="Gene3D" id="1.20.1440.120">
    <property type="entry name" value="Recombination protein O, C-terminal domain"/>
    <property type="match status" value="1"/>
</dbReference>
<dbReference type="InterPro" id="IPR012340">
    <property type="entry name" value="NA-bd_OB-fold"/>
</dbReference>
<comment type="similarity">
    <text evidence="1 7">Belongs to the RecO family.</text>
</comment>
<dbReference type="Gene3D" id="2.40.50.140">
    <property type="entry name" value="Nucleic acid-binding proteins"/>
    <property type="match status" value="1"/>
</dbReference>
<keyword evidence="4 7" id="KW-0233">DNA recombination</keyword>
<dbReference type="GO" id="GO:0006310">
    <property type="term" value="P:DNA recombination"/>
    <property type="evidence" value="ECO:0007669"/>
    <property type="project" value="UniProtKB-UniRule"/>
</dbReference>
<protein>
    <recommendedName>
        <fullName evidence="2 7">DNA repair protein RecO</fullName>
    </recommendedName>
    <alternativeName>
        <fullName evidence="6 7">Recombination protein O</fullName>
    </alternativeName>
</protein>
<reference evidence="9" key="1">
    <citation type="submission" date="2021-05" db="EMBL/GenBank/DDBJ databases">
        <authorList>
            <person name="Pietrasiak N."/>
            <person name="Ward R."/>
            <person name="Stajich J.E."/>
            <person name="Kurbessoian T."/>
        </authorList>
    </citation>
    <scope>NUCLEOTIDE SEQUENCE</scope>
    <source>
        <strain evidence="9">GSE-TBD4-15B</strain>
    </source>
</reference>
<evidence type="ECO:0000313" key="10">
    <source>
        <dbReference type="Proteomes" id="UP000707356"/>
    </source>
</evidence>
<evidence type="ECO:0000256" key="2">
    <source>
        <dbReference type="ARBA" id="ARBA00021310"/>
    </source>
</evidence>
<comment type="caution">
    <text evidence="9">The sequence shown here is derived from an EMBL/GenBank/DDBJ whole genome shotgun (WGS) entry which is preliminary data.</text>
</comment>
<dbReference type="PANTHER" id="PTHR33991">
    <property type="entry name" value="DNA REPAIR PROTEIN RECO"/>
    <property type="match status" value="1"/>
</dbReference>
<evidence type="ECO:0000256" key="5">
    <source>
        <dbReference type="ARBA" id="ARBA00023204"/>
    </source>
</evidence>
<evidence type="ECO:0000256" key="7">
    <source>
        <dbReference type="HAMAP-Rule" id="MF_00201"/>
    </source>
</evidence>
<gene>
    <name evidence="7 9" type="primary">recO</name>
    <name evidence="9" type="ORF">KME07_15480</name>
</gene>
<dbReference type="AlphaFoldDB" id="A0A951PEA2"/>
<accession>A0A951PEA2</accession>
<feature type="domain" description="DNA replication/recombination mediator RecO N-terminal" evidence="8">
    <location>
        <begin position="1"/>
        <end position="80"/>
    </location>
</feature>
<dbReference type="NCBIfam" id="TIGR00613">
    <property type="entry name" value="reco"/>
    <property type="match status" value="1"/>
</dbReference>
<dbReference type="GO" id="GO:0043590">
    <property type="term" value="C:bacterial nucleoid"/>
    <property type="evidence" value="ECO:0007669"/>
    <property type="project" value="TreeGrafter"/>
</dbReference>
<evidence type="ECO:0000313" key="9">
    <source>
        <dbReference type="EMBL" id="MBW4466824.1"/>
    </source>
</evidence>
<keyword evidence="3 7" id="KW-0227">DNA damage</keyword>
<dbReference type="SUPFAM" id="SSF57863">
    <property type="entry name" value="ArfGap/RecO-like zinc finger"/>
    <property type="match status" value="1"/>
</dbReference>
<dbReference type="InterPro" id="IPR037278">
    <property type="entry name" value="ARFGAP/RecO"/>
</dbReference>
<dbReference type="Pfam" id="PF11967">
    <property type="entry name" value="RecO_N"/>
    <property type="match status" value="1"/>
</dbReference>
<evidence type="ECO:0000259" key="8">
    <source>
        <dbReference type="Pfam" id="PF11967"/>
    </source>
</evidence>
<dbReference type="EMBL" id="JAHHHV010000071">
    <property type="protein sequence ID" value="MBW4466824.1"/>
    <property type="molecule type" value="Genomic_DNA"/>
</dbReference>
<sequence length="305" mass="33398">MSRTYKATGINLKSSPLGESDRLLTILSSEYGLLRAVAPGARKHRSSLGGRSSLFVVNQLLIAKGRSLDKIVQAESLQSFPKISQDLAKLTAAQYLAELALFQALSDQPQAELLCLLQAHLTRLELFPTAATLATLAHATFQMLALAGLTPQLTDCCITLKPISPDDEIGFSVVAGGLVRLDQLEKQPKPRPRLRVATLPGDYRALDAQPIQREQVTLQPLPSTANLLLPLNAAEIDLLQKLTEPDLVTELLAADSRLLGADYQTNWLTLERLLRHYAQYHFDRPIRSSALIDVCFTTVDTISPA</sequence>
<dbReference type="HAMAP" id="MF_00201">
    <property type="entry name" value="RecO"/>
    <property type="match status" value="1"/>
</dbReference>
<dbReference type="InterPro" id="IPR022572">
    <property type="entry name" value="DNA_rep/recomb_RecO_N"/>
</dbReference>
<proteinExistence type="inferred from homology"/>
<dbReference type="Proteomes" id="UP000707356">
    <property type="component" value="Unassembled WGS sequence"/>
</dbReference>
<comment type="function">
    <text evidence="7">Involved in DNA repair and RecF pathway recombination.</text>
</comment>
<dbReference type="GO" id="GO:0006302">
    <property type="term" value="P:double-strand break repair"/>
    <property type="evidence" value="ECO:0007669"/>
    <property type="project" value="TreeGrafter"/>
</dbReference>
<dbReference type="Pfam" id="PF02565">
    <property type="entry name" value="RecO_C"/>
    <property type="match status" value="1"/>
</dbReference>
<name>A0A951PEA2_9CYAN</name>
<dbReference type="SUPFAM" id="SSF50249">
    <property type="entry name" value="Nucleic acid-binding proteins"/>
    <property type="match status" value="1"/>
</dbReference>
<dbReference type="PANTHER" id="PTHR33991:SF1">
    <property type="entry name" value="DNA REPAIR PROTEIN RECO"/>
    <property type="match status" value="1"/>
</dbReference>
<evidence type="ECO:0000256" key="6">
    <source>
        <dbReference type="ARBA" id="ARBA00033409"/>
    </source>
</evidence>
<dbReference type="InterPro" id="IPR003717">
    <property type="entry name" value="RecO"/>
</dbReference>
<keyword evidence="5 7" id="KW-0234">DNA repair</keyword>
<evidence type="ECO:0000256" key="4">
    <source>
        <dbReference type="ARBA" id="ARBA00023172"/>
    </source>
</evidence>
<reference evidence="9" key="2">
    <citation type="journal article" date="2022" name="Microbiol. Resour. Announc.">
        <title>Metagenome Sequencing to Explore Phylogenomics of Terrestrial Cyanobacteria.</title>
        <authorList>
            <person name="Ward R.D."/>
            <person name="Stajich J.E."/>
            <person name="Johansen J.R."/>
            <person name="Huntemann M."/>
            <person name="Clum A."/>
            <person name="Foster B."/>
            <person name="Foster B."/>
            <person name="Roux S."/>
            <person name="Palaniappan K."/>
            <person name="Varghese N."/>
            <person name="Mukherjee S."/>
            <person name="Reddy T.B.K."/>
            <person name="Daum C."/>
            <person name="Copeland A."/>
            <person name="Chen I.A."/>
            <person name="Ivanova N.N."/>
            <person name="Kyrpides N.C."/>
            <person name="Shapiro N."/>
            <person name="Eloe-Fadrosh E.A."/>
            <person name="Pietrasiak N."/>
        </authorList>
    </citation>
    <scope>NUCLEOTIDE SEQUENCE</scope>
    <source>
        <strain evidence="9">GSE-TBD4-15B</strain>
    </source>
</reference>
<dbReference type="InterPro" id="IPR042242">
    <property type="entry name" value="RecO_C"/>
</dbReference>